<evidence type="ECO:0000313" key="2">
    <source>
        <dbReference type="EMBL" id="SVE64894.1"/>
    </source>
</evidence>
<dbReference type="EMBL" id="UINC01232080">
    <property type="protein sequence ID" value="SVE64894.1"/>
    <property type="molecule type" value="Genomic_DNA"/>
</dbReference>
<evidence type="ECO:0000256" key="1">
    <source>
        <dbReference type="SAM" id="Phobius"/>
    </source>
</evidence>
<feature type="non-terminal residue" evidence="2">
    <location>
        <position position="168"/>
    </location>
</feature>
<feature type="transmembrane region" description="Helical" evidence="1">
    <location>
        <begin position="98"/>
        <end position="118"/>
    </location>
</feature>
<feature type="transmembrane region" description="Helical" evidence="1">
    <location>
        <begin position="130"/>
        <end position="152"/>
    </location>
</feature>
<proteinExistence type="predicted"/>
<organism evidence="2">
    <name type="scientific">marine metagenome</name>
    <dbReference type="NCBI Taxonomy" id="408172"/>
    <lineage>
        <taxon>unclassified sequences</taxon>
        <taxon>metagenomes</taxon>
        <taxon>ecological metagenomes</taxon>
    </lineage>
</organism>
<feature type="transmembrane region" description="Helical" evidence="1">
    <location>
        <begin position="21"/>
        <end position="41"/>
    </location>
</feature>
<reference evidence="2" key="1">
    <citation type="submission" date="2018-05" db="EMBL/GenBank/DDBJ databases">
        <authorList>
            <person name="Lanie J.A."/>
            <person name="Ng W.-L."/>
            <person name="Kazmierczak K.M."/>
            <person name="Andrzejewski T.M."/>
            <person name="Davidsen T.M."/>
            <person name="Wayne K.J."/>
            <person name="Tettelin H."/>
            <person name="Glass J.I."/>
            <person name="Rusch D."/>
            <person name="Podicherti R."/>
            <person name="Tsui H.-C.T."/>
            <person name="Winkler M.E."/>
        </authorList>
    </citation>
    <scope>NUCLEOTIDE SEQUENCE</scope>
</reference>
<accession>A0A383F7K6</accession>
<protein>
    <recommendedName>
        <fullName evidence="3">Mn2+/Fe2+ transporter</fullName>
    </recommendedName>
</protein>
<keyword evidence="1" id="KW-0472">Membrane</keyword>
<name>A0A383F7K6_9ZZZZ</name>
<feature type="non-terminal residue" evidence="2">
    <location>
        <position position="1"/>
    </location>
</feature>
<gene>
    <name evidence="2" type="ORF">METZ01_LOCUS517748</name>
</gene>
<evidence type="ECO:0008006" key="3">
    <source>
        <dbReference type="Google" id="ProtNLM"/>
    </source>
</evidence>
<sequence>VRLPNLLVDDPVSQPTVPSNFWQYICSFGPGLIVALTWLGAGDLVDSAVAGGNYGYSLMWAMVLALFVRFVFVSIIAKYQLCNQHGESVVGGLKRVHPWFPLFVAVAAIFFGNFYGSFMVKGVGETTQRLVGFGAPWLWSLFWVIIGAIFIYRGTYRRLEIVFYVFLI</sequence>
<dbReference type="AlphaFoldDB" id="A0A383F7K6"/>
<keyword evidence="1" id="KW-0812">Transmembrane</keyword>
<keyword evidence="1" id="KW-1133">Transmembrane helix</keyword>
<feature type="transmembrane region" description="Helical" evidence="1">
    <location>
        <begin position="53"/>
        <end position="77"/>
    </location>
</feature>
<dbReference type="NCBIfam" id="NF037982">
    <property type="entry name" value="Nramp_1"/>
    <property type="match status" value="1"/>
</dbReference>